<dbReference type="Proteomes" id="UP001296969">
    <property type="component" value="Unassembled WGS sequence"/>
</dbReference>
<comment type="caution">
    <text evidence="2">The sequence shown here is derived from an EMBL/GenBank/DDBJ whole genome shotgun (WGS) entry which is preliminary data.</text>
</comment>
<proteinExistence type="predicted"/>
<dbReference type="AlphaFoldDB" id="A0A9D7AH28"/>
<accession>A0A9D7AH28</accession>
<evidence type="ECO:0000313" key="3">
    <source>
        <dbReference type="Proteomes" id="UP000807542"/>
    </source>
</evidence>
<keyword evidence="4" id="KW-1185">Reference proteome</keyword>
<protein>
    <recommendedName>
        <fullName evidence="5">DUF2750 domain-containing protein</fullName>
    </recommendedName>
</protein>
<organism evidence="2 3">
    <name type="scientific">Limnobaculum xujianqingii</name>
    <dbReference type="NCBI Taxonomy" id="2738837"/>
    <lineage>
        <taxon>Bacteria</taxon>
        <taxon>Pseudomonadati</taxon>
        <taxon>Pseudomonadota</taxon>
        <taxon>Gammaproteobacteria</taxon>
        <taxon>Enterobacterales</taxon>
        <taxon>Budviciaceae</taxon>
        <taxon>Limnobaculum</taxon>
    </lineage>
</organism>
<dbReference type="EMBL" id="JADRCQ010000001">
    <property type="protein sequence ID" value="MBK5072551.1"/>
    <property type="molecule type" value="Genomic_DNA"/>
</dbReference>
<name>A0A9D7AH28_9GAMM</name>
<evidence type="ECO:0000313" key="1">
    <source>
        <dbReference type="EMBL" id="MBK5072551.1"/>
    </source>
</evidence>
<dbReference type="EMBL" id="JADRCP010000001">
    <property type="protein sequence ID" value="MBK5175860.1"/>
    <property type="molecule type" value="Genomic_DNA"/>
</dbReference>
<gene>
    <name evidence="2" type="ORF">I2492_05950</name>
    <name evidence="1" type="ORF">I2493_05950</name>
</gene>
<evidence type="ECO:0000313" key="4">
    <source>
        <dbReference type="Proteomes" id="UP001296969"/>
    </source>
</evidence>
<reference evidence="2 4" key="1">
    <citation type="submission" date="2020-11" db="EMBL/GenBank/DDBJ databases">
        <title>Insectihabitans protaetiae gen. nov. sp. nov. and Insectihabitans allomyrinae sp. nov., isolated from larvae of Protaetia brevitarsis seulensis and Allomyrina dichotoma, respectively.</title>
        <authorList>
            <person name="Lee S.D."/>
            <person name="Byeon Y.-S."/>
            <person name="Kim S.-M."/>
            <person name="Yang H.L."/>
            <person name="Kim I.S."/>
        </authorList>
    </citation>
    <scope>NUCLEOTIDE SEQUENCE</scope>
    <source>
        <strain evidence="2">CWB-B4</strain>
        <strain evidence="1 4">CWB-B43</strain>
    </source>
</reference>
<evidence type="ECO:0008006" key="5">
    <source>
        <dbReference type="Google" id="ProtNLM"/>
    </source>
</evidence>
<sequence length="127" mass="14434">MTELHSEMVRKEFEAWFIKEFELSPDFVFASFNTDTNEYVITENESEDLFIYAQIALMAWQASKQAIPTGWKLVPIEPTEQMLVSGLNEADPLGELINWDALRGDCTTRGQLAGIFKAMIQVAPEVE</sequence>
<evidence type="ECO:0000313" key="2">
    <source>
        <dbReference type="EMBL" id="MBK5175860.1"/>
    </source>
</evidence>
<dbReference type="RefSeq" id="WP_228397608.1">
    <property type="nucleotide sequence ID" value="NZ_JADRCP010000001.1"/>
</dbReference>
<dbReference type="Proteomes" id="UP000807542">
    <property type="component" value="Unassembled WGS sequence"/>
</dbReference>